<feature type="region of interest" description="Disordered" evidence="1">
    <location>
        <begin position="1"/>
        <end position="32"/>
    </location>
</feature>
<comment type="caution">
    <text evidence="2">The sequence shown here is derived from an EMBL/GenBank/DDBJ whole genome shotgun (WGS) entry which is preliminary data.</text>
</comment>
<keyword evidence="2" id="KW-0540">Nuclease</keyword>
<evidence type="ECO:0000256" key="1">
    <source>
        <dbReference type="SAM" id="MobiDB-lite"/>
    </source>
</evidence>
<reference evidence="2 3" key="1">
    <citation type="submission" date="2019-04" db="EMBL/GenBank/DDBJ databases">
        <title>Draft genome of the big-headed turtle Platysternon megacephalum.</title>
        <authorList>
            <person name="Gong S."/>
        </authorList>
    </citation>
    <scope>NUCLEOTIDE SEQUENCE [LARGE SCALE GENOMIC DNA]</scope>
    <source>
        <strain evidence="2">DO16091913</strain>
        <tissue evidence="2">Muscle</tissue>
    </source>
</reference>
<dbReference type="GO" id="GO:0004519">
    <property type="term" value="F:endonuclease activity"/>
    <property type="evidence" value="ECO:0007669"/>
    <property type="project" value="UniProtKB-KW"/>
</dbReference>
<gene>
    <name evidence="2" type="ORF">DR999_PMT20377</name>
</gene>
<dbReference type="Proteomes" id="UP000297703">
    <property type="component" value="Unassembled WGS sequence"/>
</dbReference>
<reference evidence="2 3" key="2">
    <citation type="submission" date="2019-04" db="EMBL/GenBank/DDBJ databases">
        <title>The genome sequence of big-headed turtle.</title>
        <authorList>
            <person name="Gong S."/>
        </authorList>
    </citation>
    <scope>NUCLEOTIDE SEQUENCE [LARGE SCALE GENOMIC DNA]</scope>
    <source>
        <strain evidence="2">DO16091913</strain>
        <tissue evidence="2">Muscle</tissue>
    </source>
</reference>
<name>A0A4D9DKA7_9SAUR</name>
<dbReference type="EMBL" id="QXTE01000462">
    <property type="protein sequence ID" value="TFJ97766.1"/>
    <property type="molecule type" value="Genomic_DNA"/>
</dbReference>
<dbReference type="AlphaFoldDB" id="A0A4D9DKA7"/>
<evidence type="ECO:0000313" key="2">
    <source>
        <dbReference type="EMBL" id="TFJ97766.1"/>
    </source>
</evidence>
<proteinExistence type="predicted"/>
<keyword evidence="3" id="KW-1185">Reference proteome</keyword>
<keyword evidence="2" id="KW-0378">Hydrolase</keyword>
<sequence>MAVDGGYPAPLVESPPEEASAGVPPAPVPPVPPAAADTGAIVAPFAGGEDSGAVGTDFTSIFEEIEALGLILVTQGEDDPPPEGLDLGGSLAPPPPPPPCPSPHAVAPALVLGAPLALPISLAVDTTLCEAAKPLGEMADAERLGPGPVGTPSTTWMERLVSPPEGGPHDDSIMPDAVAAGDTLAVTPMPGDGEGPPPALGPGRGEPHPSSSAAGDLLHRECGPEHSAVHKFVTAPSSRQILNIFAYCVRGISSTPVAIVSKHQLKSYEPNLATNCYQA</sequence>
<accession>A0A4D9DKA7</accession>
<feature type="region of interest" description="Disordered" evidence="1">
    <location>
        <begin position="75"/>
        <end position="100"/>
    </location>
</feature>
<dbReference type="STRING" id="55544.A0A4D9DKA7"/>
<keyword evidence="2" id="KW-0255">Endonuclease</keyword>
<feature type="region of interest" description="Disordered" evidence="1">
    <location>
        <begin position="183"/>
        <end position="218"/>
    </location>
</feature>
<organism evidence="2 3">
    <name type="scientific">Platysternon megacephalum</name>
    <name type="common">big-headed turtle</name>
    <dbReference type="NCBI Taxonomy" id="55544"/>
    <lineage>
        <taxon>Eukaryota</taxon>
        <taxon>Metazoa</taxon>
        <taxon>Chordata</taxon>
        <taxon>Craniata</taxon>
        <taxon>Vertebrata</taxon>
        <taxon>Euteleostomi</taxon>
        <taxon>Archelosauria</taxon>
        <taxon>Testudinata</taxon>
        <taxon>Testudines</taxon>
        <taxon>Cryptodira</taxon>
        <taxon>Durocryptodira</taxon>
        <taxon>Testudinoidea</taxon>
        <taxon>Platysternidae</taxon>
        <taxon>Platysternon</taxon>
    </lineage>
</organism>
<dbReference type="OrthoDB" id="10656572at2759"/>
<evidence type="ECO:0000313" key="3">
    <source>
        <dbReference type="Proteomes" id="UP000297703"/>
    </source>
</evidence>
<protein>
    <submittedName>
        <fullName evidence="2">Structure-specific endonuclease subunit slx1</fullName>
    </submittedName>
</protein>